<evidence type="ECO:0000313" key="3">
    <source>
        <dbReference type="Proteomes" id="UP001438008"/>
    </source>
</evidence>
<feature type="transmembrane region" description="Helical" evidence="1">
    <location>
        <begin position="67"/>
        <end position="85"/>
    </location>
</feature>
<name>A0ABV1FI54_9FIRM</name>
<feature type="transmembrane region" description="Helical" evidence="1">
    <location>
        <begin position="157"/>
        <end position="174"/>
    </location>
</feature>
<evidence type="ECO:0000256" key="1">
    <source>
        <dbReference type="SAM" id="Phobius"/>
    </source>
</evidence>
<accession>A0ABV1FI54</accession>
<feature type="transmembrane region" description="Helical" evidence="1">
    <location>
        <begin position="119"/>
        <end position="137"/>
    </location>
</feature>
<evidence type="ECO:0000313" key="2">
    <source>
        <dbReference type="EMBL" id="MEQ2472751.1"/>
    </source>
</evidence>
<organism evidence="2 3">
    <name type="scientific">Laedolimicola intestinihominis</name>
    <dbReference type="NCBI Taxonomy" id="3133166"/>
    <lineage>
        <taxon>Bacteria</taxon>
        <taxon>Bacillati</taxon>
        <taxon>Bacillota</taxon>
        <taxon>Clostridia</taxon>
        <taxon>Lachnospirales</taxon>
        <taxon>Lachnospiraceae</taxon>
        <taxon>Laedolimicola</taxon>
    </lineage>
</organism>
<keyword evidence="3" id="KW-1185">Reference proteome</keyword>
<sequence length="392" mass="46230">MKKYDLSKYYVFIFIFLMYFIPKYFEYTTFVKINGVIQIINVLKLVSYALAIIWWSINILGKKKIPVYYYILILFLLVYFTYEAFIKDRNNVFIVLLFSLIFEEKYMRRYVNDILKISVFLYVLTIVACFCGVIENVYRDREKFGTTWTAGGLGFEYSGQLAMMLIPIVFLYYYKRSDKIKWYENVLWLCINGIIFIQARTIMAFGLVVLFIITFNWQKLCRRKRKRTILEKSYIKWCPYIFALLTGGMLLAYRDGNVIGKKFDLILNGRLSLGVAMIKKYGVALYGTTFVNSTKPAYEILDSEYVHMLVGEGILYFLIALVICQLIMEASIKRQDAYLTLIWMMILFNAMFNNGIFNLVMNPFGIILSVSIKDIFRKKHFGKYEEVNQVLL</sequence>
<keyword evidence="1" id="KW-0472">Membrane</keyword>
<comment type="caution">
    <text evidence="2">The sequence shown here is derived from an EMBL/GenBank/DDBJ whole genome shotgun (WGS) entry which is preliminary data.</text>
</comment>
<proteinExistence type="predicted"/>
<protein>
    <submittedName>
        <fullName evidence="2">Uncharacterized protein</fullName>
    </submittedName>
</protein>
<dbReference type="RefSeq" id="WP_349164622.1">
    <property type="nucleotide sequence ID" value="NZ_JBBMFE010000008.1"/>
</dbReference>
<reference evidence="2 3" key="1">
    <citation type="submission" date="2024-03" db="EMBL/GenBank/DDBJ databases">
        <title>Human intestinal bacterial collection.</title>
        <authorList>
            <person name="Pauvert C."/>
            <person name="Hitch T.C.A."/>
            <person name="Clavel T."/>
        </authorList>
    </citation>
    <scope>NUCLEOTIDE SEQUENCE [LARGE SCALE GENOMIC DNA]</scope>
    <source>
        <strain evidence="2 3">CLA-AA-H132</strain>
    </source>
</reference>
<feature type="transmembrane region" description="Helical" evidence="1">
    <location>
        <begin position="9"/>
        <end position="25"/>
    </location>
</feature>
<feature type="transmembrane region" description="Helical" evidence="1">
    <location>
        <begin position="234"/>
        <end position="253"/>
    </location>
</feature>
<feature type="transmembrane region" description="Helical" evidence="1">
    <location>
        <begin position="305"/>
        <end position="324"/>
    </location>
</feature>
<dbReference type="Proteomes" id="UP001438008">
    <property type="component" value="Unassembled WGS sequence"/>
</dbReference>
<keyword evidence="1" id="KW-1133">Transmembrane helix</keyword>
<dbReference type="EMBL" id="JBBMFE010000008">
    <property type="protein sequence ID" value="MEQ2472751.1"/>
    <property type="molecule type" value="Genomic_DNA"/>
</dbReference>
<gene>
    <name evidence="2" type="ORF">WMO29_09680</name>
</gene>
<feature type="transmembrane region" description="Helical" evidence="1">
    <location>
        <begin position="336"/>
        <end position="353"/>
    </location>
</feature>
<keyword evidence="1" id="KW-0812">Transmembrane</keyword>
<feature type="transmembrane region" description="Helical" evidence="1">
    <location>
        <begin position="37"/>
        <end position="55"/>
    </location>
</feature>
<feature type="transmembrane region" description="Helical" evidence="1">
    <location>
        <begin position="186"/>
        <end position="214"/>
    </location>
</feature>